<dbReference type="EMBL" id="KZ505817">
    <property type="protein sequence ID" value="PKU44573.1"/>
    <property type="molecule type" value="Genomic_DNA"/>
</dbReference>
<feature type="signal peptide" evidence="1">
    <location>
        <begin position="1"/>
        <end position="42"/>
    </location>
</feature>
<dbReference type="Proteomes" id="UP000233556">
    <property type="component" value="Unassembled WGS sequence"/>
</dbReference>
<name>A0A2I0UEY2_LIMLA</name>
<organism evidence="2 3">
    <name type="scientific">Limosa lapponica baueri</name>
    <dbReference type="NCBI Taxonomy" id="1758121"/>
    <lineage>
        <taxon>Eukaryota</taxon>
        <taxon>Metazoa</taxon>
        <taxon>Chordata</taxon>
        <taxon>Craniata</taxon>
        <taxon>Vertebrata</taxon>
        <taxon>Euteleostomi</taxon>
        <taxon>Archelosauria</taxon>
        <taxon>Archosauria</taxon>
        <taxon>Dinosauria</taxon>
        <taxon>Saurischia</taxon>
        <taxon>Theropoda</taxon>
        <taxon>Coelurosauria</taxon>
        <taxon>Aves</taxon>
        <taxon>Neognathae</taxon>
        <taxon>Neoaves</taxon>
        <taxon>Charadriiformes</taxon>
        <taxon>Scolopacidae</taxon>
        <taxon>Limosa</taxon>
    </lineage>
</organism>
<evidence type="ECO:0008006" key="4">
    <source>
        <dbReference type="Google" id="ProtNLM"/>
    </source>
</evidence>
<accession>A0A2I0UEY2</accession>
<evidence type="ECO:0000256" key="1">
    <source>
        <dbReference type="SAM" id="SignalP"/>
    </source>
</evidence>
<sequence length="139" mass="15458">MLPRLFDPAGRSRETTDESHFSALPMFFWVMLLCCDASAASATGLWKPCGGGDVVEPSCRDMQASLGGWVECPKALQASSISRSATQFPSFQEIVQMKKTTPKPKQLSVIFFPICIYKPGRKKFIAEQMESVQTNHYIC</sequence>
<feature type="chain" id="PRO_5014182313" description="FZ domain-containing protein" evidence="1">
    <location>
        <begin position="43"/>
        <end position="139"/>
    </location>
</feature>
<reference evidence="3" key="2">
    <citation type="submission" date="2017-12" db="EMBL/GenBank/DDBJ databases">
        <title>Genome sequence of the Bar-tailed Godwit (Limosa lapponica baueri).</title>
        <authorList>
            <person name="Lima N.C.B."/>
            <person name="Parody-Merino A.M."/>
            <person name="Battley P.F."/>
            <person name="Fidler A.E."/>
            <person name="Prosdocimi F."/>
        </authorList>
    </citation>
    <scope>NUCLEOTIDE SEQUENCE [LARGE SCALE GENOMIC DNA]</scope>
</reference>
<evidence type="ECO:0000313" key="2">
    <source>
        <dbReference type="EMBL" id="PKU44573.1"/>
    </source>
</evidence>
<reference evidence="3" key="1">
    <citation type="submission" date="2017-11" db="EMBL/GenBank/DDBJ databases">
        <authorList>
            <person name="Lima N.C."/>
            <person name="Parody-Merino A.M."/>
            <person name="Battley P.F."/>
            <person name="Fidler A.E."/>
            <person name="Prosdocimi F."/>
        </authorList>
    </citation>
    <scope>NUCLEOTIDE SEQUENCE [LARGE SCALE GENOMIC DNA]</scope>
</reference>
<keyword evidence="3" id="KW-1185">Reference proteome</keyword>
<gene>
    <name evidence="2" type="ORF">llap_5126</name>
</gene>
<keyword evidence="1" id="KW-0732">Signal</keyword>
<proteinExistence type="predicted"/>
<protein>
    <recommendedName>
        <fullName evidence="4">FZ domain-containing protein</fullName>
    </recommendedName>
</protein>
<dbReference type="AlphaFoldDB" id="A0A2I0UEY2"/>
<evidence type="ECO:0000313" key="3">
    <source>
        <dbReference type="Proteomes" id="UP000233556"/>
    </source>
</evidence>